<sequence>MTKSDMKIGCFIKFMAPEYVDSFLNEGLLFMNTLEYFRTCEDDEEHLRADRYEGLTASYDSQSVKMTLVKDGTRVEPVDKIDVFQPLADSINVYCMTMITHHDLCKPFRLNEKFESFGSKAVLIQGAGLHQFMARLHKAIESDENLGSIYPSKKIAGSVEYVRREQHHQSLDVFNKFNDYSWQREYRIVLGREAGSGAISLKLGDISDIVQVVDTKELMNTVFALKESL</sequence>
<evidence type="ECO:0000313" key="1">
    <source>
        <dbReference type="EMBL" id="KDN27545.1"/>
    </source>
</evidence>
<keyword evidence="2" id="KW-1185">Reference proteome</keyword>
<dbReference type="RefSeq" id="WP_032552531.1">
    <property type="nucleotide sequence ID" value="NZ_JFFR01000027.1"/>
</dbReference>
<name>A0A066UKF3_9VIBR</name>
<evidence type="ECO:0000313" key="2">
    <source>
        <dbReference type="Proteomes" id="UP000027219"/>
    </source>
</evidence>
<organism evidence="1 2">
    <name type="scientific">Vibrio fortis</name>
    <dbReference type="NCBI Taxonomy" id="212667"/>
    <lineage>
        <taxon>Bacteria</taxon>
        <taxon>Pseudomonadati</taxon>
        <taxon>Pseudomonadota</taxon>
        <taxon>Gammaproteobacteria</taxon>
        <taxon>Vibrionales</taxon>
        <taxon>Vibrionaceae</taxon>
        <taxon>Vibrio</taxon>
    </lineage>
</organism>
<reference evidence="1 2" key="1">
    <citation type="submission" date="2014-02" db="EMBL/GenBank/DDBJ databases">
        <title>Vibrio fortis Dalian14 Genome Sequencing.</title>
        <authorList>
            <person name="Wang Y."/>
            <person name="Song L."/>
            <person name="Liu G."/>
            <person name="Ding J."/>
        </authorList>
    </citation>
    <scope>NUCLEOTIDE SEQUENCE [LARGE SCALE GENOMIC DNA]</scope>
    <source>
        <strain evidence="1 2">Dalian14</strain>
    </source>
</reference>
<dbReference type="OrthoDB" id="6905277at2"/>
<protein>
    <submittedName>
        <fullName evidence="1">Uncharacterized protein</fullName>
    </submittedName>
</protein>
<accession>A0A066UKF3</accession>
<comment type="caution">
    <text evidence="1">The sequence shown here is derived from an EMBL/GenBank/DDBJ whole genome shotgun (WGS) entry which is preliminary data.</text>
</comment>
<dbReference type="Proteomes" id="UP000027219">
    <property type="component" value="Unassembled WGS sequence"/>
</dbReference>
<dbReference type="AlphaFoldDB" id="A0A066UKF3"/>
<dbReference type="EMBL" id="JFFR01000027">
    <property type="protein sequence ID" value="KDN27545.1"/>
    <property type="molecule type" value="Genomic_DNA"/>
</dbReference>
<proteinExistence type="predicted"/>
<gene>
    <name evidence="1" type="ORF">VFDL14_19925</name>
</gene>